<dbReference type="AlphaFoldDB" id="L7U549"/>
<gene>
    <name evidence="1" type="ordered locus">MYSTI_01937</name>
</gene>
<dbReference type="KEGG" id="msd:MYSTI_01937"/>
<evidence type="ECO:0000313" key="2">
    <source>
        <dbReference type="Proteomes" id="UP000011131"/>
    </source>
</evidence>
<name>L7U549_MYXSD</name>
<dbReference type="EMBL" id="CP004025">
    <property type="protein sequence ID" value="AGC43268.1"/>
    <property type="molecule type" value="Genomic_DNA"/>
</dbReference>
<accession>L7U549</accession>
<proteinExistence type="predicted"/>
<evidence type="ECO:0000313" key="1">
    <source>
        <dbReference type="EMBL" id="AGC43268.1"/>
    </source>
</evidence>
<organism evidence="1 2">
    <name type="scientific">Myxococcus stipitatus (strain DSM 14675 / JCM 12634 / Mx s8)</name>
    <dbReference type="NCBI Taxonomy" id="1278073"/>
    <lineage>
        <taxon>Bacteria</taxon>
        <taxon>Pseudomonadati</taxon>
        <taxon>Myxococcota</taxon>
        <taxon>Myxococcia</taxon>
        <taxon>Myxococcales</taxon>
        <taxon>Cystobacterineae</taxon>
        <taxon>Myxococcaceae</taxon>
        <taxon>Myxococcus</taxon>
    </lineage>
</organism>
<reference evidence="1 2" key="1">
    <citation type="journal article" date="2013" name="Genome Announc.">
        <title>Complete genome sequence of Myxococcus stipitatus strain DSM 14675, a fruiting myxobacterium.</title>
        <authorList>
            <person name="Huntley S."/>
            <person name="Kneip S."/>
            <person name="Treuner-Lange A."/>
            <person name="Sogaard-Andersen L."/>
        </authorList>
    </citation>
    <scope>NUCLEOTIDE SEQUENCE [LARGE SCALE GENOMIC DNA]</scope>
    <source>
        <strain evidence="2">DSM 14675 / JCM 12634 / Mx s8</strain>
    </source>
</reference>
<protein>
    <submittedName>
        <fullName evidence="1">Uncharacterized protein</fullName>
    </submittedName>
</protein>
<dbReference type="HOGENOM" id="CLU_2274328_0_0_7"/>
<dbReference type="Proteomes" id="UP000011131">
    <property type="component" value="Chromosome"/>
</dbReference>
<keyword evidence="2" id="KW-1185">Reference proteome</keyword>
<sequence>MPMDREQAYAKMQARGYVSCTESEARAAREAGRAFGVAWAYRWTCPRDDHFEWYTDESINTLRGFPQMVGGASGCKTLHDFMDRWEPGRLGMFDWFAVPAAA</sequence>